<dbReference type="STRING" id="30522.A0A4W2E6B6"/>
<evidence type="ECO:0000313" key="2">
    <source>
        <dbReference type="Ensembl" id="ENSBIXP00000031643.1"/>
    </source>
</evidence>
<feature type="region of interest" description="Disordered" evidence="1">
    <location>
        <begin position="22"/>
        <end position="154"/>
    </location>
</feature>
<keyword evidence="3" id="KW-1185">Reference proteome</keyword>
<evidence type="ECO:0000313" key="3">
    <source>
        <dbReference type="Proteomes" id="UP000314981"/>
    </source>
</evidence>
<sequence>MQVGGGKSPTATRPVCCRPLCEKPLRQQRGPHRPEQSRPLGDHNGNRRGSASPAVDENGALNSKGLQGLRNLDPNILEASQRGLPSETGPHREAIPRNGSKAEQDRSKTDKGIRKVKLKAGQEIQSKPRCSSTLPENDRRGRSAEGTRPADPSVAEVYRSRHVSALEGLLSHPLPPGPVTLGWSPRRIRTSPLLLQASGFLTTPFRQDSAQAFGGPVAFTSANLSPQASSLNVEEFQDLGPCLSLVIRDPLGTTRALRCQAQLWSTCLCPESLASFAQVCPGEYWAILQQYGLLPSHGSCL</sequence>
<feature type="compositionally biased region" description="Basic and acidic residues" evidence="1">
    <location>
        <begin position="32"/>
        <end position="45"/>
    </location>
</feature>
<evidence type="ECO:0000256" key="1">
    <source>
        <dbReference type="SAM" id="MobiDB-lite"/>
    </source>
</evidence>
<feature type="compositionally biased region" description="Basic and acidic residues" evidence="1">
    <location>
        <begin position="136"/>
        <end position="145"/>
    </location>
</feature>
<proteinExistence type="predicted"/>
<reference evidence="2 3" key="1">
    <citation type="submission" date="2018-11" db="EMBL/GenBank/DDBJ databases">
        <title>Haplotype-resolved cattle genomes.</title>
        <authorList>
            <person name="Low W.Y."/>
            <person name="Tearle R."/>
            <person name="Bickhart D.M."/>
            <person name="Rosen B.D."/>
            <person name="Koren S."/>
            <person name="Rhie A."/>
            <person name="Hiendleder S."/>
            <person name="Phillippy A.M."/>
            <person name="Smith T.P.L."/>
            <person name="Williams J.L."/>
        </authorList>
    </citation>
    <scope>NUCLEOTIDE SEQUENCE [LARGE SCALE GENOMIC DNA]</scope>
</reference>
<dbReference type="AlphaFoldDB" id="A0A4W2E6B6"/>
<protein>
    <submittedName>
        <fullName evidence="2">Uncharacterized protein</fullName>
    </submittedName>
</protein>
<reference evidence="2" key="2">
    <citation type="submission" date="2025-08" db="UniProtKB">
        <authorList>
            <consortium name="Ensembl"/>
        </authorList>
    </citation>
    <scope>IDENTIFICATION</scope>
</reference>
<accession>A0A4W2E6B6</accession>
<feature type="compositionally biased region" description="Polar residues" evidence="1">
    <location>
        <begin position="123"/>
        <end position="135"/>
    </location>
</feature>
<feature type="compositionally biased region" description="Basic and acidic residues" evidence="1">
    <location>
        <begin position="89"/>
        <end position="113"/>
    </location>
</feature>
<organism evidence="2 3">
    <name type="scientific">Bos indicus x Bos taurus</name>
    <name type="common">Hybrid cattle</name>
    <dbReference type="NCBI Taxonomy" id="30522"/>
    <lineage>
        <taxon>Eukaryota</taxon>
        <taxon>Metazoa</taxon>
        <taxon>Chordata</taxon>
        <taxon>Craniata</taxon>
        <taxon>Vertebrata</taxon>
        <taxon>Euteleostomi</taxon>
        <taxon>Mammalia</taxon>
        <taxon>Eutheria</taxon>
        <taxon>Laurasiatheria</taxon>
        <taxon>Artiodactyla</taxon>
        <taxon>Ruminantia</taxon>
        <taxon>Pecora</taxon>
        <taxon>Bovidae</taxon>
        <taxon>Bovinae</taxon>
        <taxon>Bos</taxon>
    </lineage>
</organism>
<reference evidence="2" key="3">
    <citation type="submission" date="2025-09" db="UniProtKB">
        <authorList>
            <consortium name="Ensembl"/>
        </authorList>
    </citation>
    <scope>IDENTIFICATION</scope>
</reference>
<dbReference type="Ensembl" id="ENSBIXT00000000401.1">
    <property type="protein sequence ID" value="ENSBIXP00000031643.1"/>
    <property type="gene ID" value="ENSBIXG00000013989.1"/>
</dbReference>
<name>A0A4W2E6B6_BOBOX</name>
<dbReference type="Proteomes" id="UP000314981">
    <property type="component" value="Chromosome 17"/>
</dbReference>